<dbReference type="PROSITE" id="PS00745">
    <property type="entry name" value="RF_PROK_I"/>
    <property type="match status" value="1"/>
</dbReference>
<feature type="domain" description="Prokaryotic-type class I peptide chain release factors" evidence="2">
    <location>
        <begin position="119"/>
        <end position="135"/>
    </location>
</feature>
<dbReference type="SUPFAM" id="SSF75620">
    <property type="entry name" value="Release factor"/>
    <property type="match status" value="1"/>
</dbReference>
<proteinExistence type="inferred from homology"/>
<dbReference type="KEGG" id="mrub:DEO27_023755"/>
<gene>
    <name evidence="3" type="ORF">DEO27_023755</name>
</gene>
<dbReference type="AlphaFoldDB" id="A0A5C1I621"/>
<keyword evidence="4" id="KW-1185">Reference proteome</keyword>
<evidence type="ECO:0000313" key="3">
    <source>
        <dbReference type="EMBL" id="QEM12898.1"/>
    </source>
</evidence>
<dbReference type="InterPro" id="IPR017509">
    <property type="entry name" value="PrfH"/>
</dbReference>
<evidence type="ECO:0000259" key="2">
    <source>
        <dbReference type="PROSITE" id="PS00745"/>
    </source>
</evidence>
<dbReference type="PANTHER" id="PTHR43116">
    <property type="entry name" value="PEPTIDE CHAIN RELEASE FACTOR 2"/>
    <property type="match status" value="1"/>
</dbReference>
<comment type="similarity">
    <text evidence="1">Belongs to the prokaryotic/mitochondrial release factor family.</text>
</comment>
<accession>A0A5C1I621</accession>
<organism evidence="3 4">
    <name type="scientific">Mucilaginibacter rubeus</name>
    <dbReference type="NCBI Taxonomy" id="2027860"/>
    <lineage>
        <taxon>Bacteria</taxon>
        <taxon>Pseudomonadati</taxon>
        <taxon>Bacteroidota</taxon>
        <taxon>Sphingobacteriia</taxon>
        <taxon>Sphingobacteriales</taxon>
        <taxon>Sphingobacteriaceae</taxon>
        <taxon>Mucilaginibacter</taxon>
    </lineage>
</organism>
<dbReference type="PANTHER" id="PTHR43116:SF3">
    <property type="entry name" value="CLASS I PEPTIDE CHAIN RELEASE FACTOR"/>
    <property type="match status" value="1"/>
</dbReference>
<dbReference type="NCBIfam" id="TIGR03072">
    <property type="entry name" value="release_prfH"/>
    <property type="match status" value="1"/>
</dbReference>
<dbReference type="Pfam" id="PF00472">
    <property type="entry name" value="RF-1"/>
    <property type="match status" value="1"/>
</dbReference>
<dbReference type="InterPro" id="IPR045853">
    <property type="entry name" value="Pep_chain_release_fac_I_sf"/>
</dbReference>
<dbReference type="OrthoDB" id="9815709at2"/>
<dbReference type="Gene3D" id="3.30.160.20">
    <property type="match status" value="1"/>
</dbReference>
<evidence type="ECO:0000313" key="4">
    <source>
        <dbReference type="Proteomes" id="UP000251402"/>
    </source>
</evidence>
<dbReference type="Gene3D" id="3.30.70.1660">
    <property type="match status" value="1"/>
</dbReference>
<protein>
    <submittedName>
        <fullName evidence="3">Peptide chain release factor H</fullName>
    </submittedName>
</protein>
<sequence>MMKKIIQITAGKGPAECCLVVVQVRDLLMKHAKAQNISIAIAEDKPGPQKGTLLSSTLIAESNHLESLIKEWQGTIQWTAQSPYRPAHKRKNWFVGVEVFDIPEQRGFDPADVVFETIRSSGPGGQNVNKVETAVRGIHKPTGIQVVVMDSRSQLQNKKLCLTRLQERITALQTGKLMGHQQSQWQEHHSLERGNPVKVIKLPLI</sequence>
<reference evidence="3" key="1">
    <citation type="submission" date="2019-08" db="EMBL/GenBank/DDBJ databases">
        <title>Comparative genome analysis confer to the adaptation heavy metal polluted environment.</title>
        <authorList>
            <person name="Li Y."/>
        </authorList>
    </citation>
    <scope>NUCLEOTIDE SEQUENCE [LARGE SCALE GENOMIC DNA]</scope>
    <source>
        <strain evidence="3">P1</strain>
    </source>
</reference>
<evidence type="ECO:0000256" key="1">
    <source>
        <dbReference type="ARBA" id="ARBA00010835"/>
    </source>
</evidence>
<dbReference type="InterPro" id="IPR000352">
    <property type="entry name" value="Pep_chain_release_fac_I"/>
</dbReference>
<name>A0A5C1I621_9SPHI</name>
<dbReference type="Proteomes" id="UP000251402">
    <property type="component" value="Chromosome"/>
</dbReference>
<dbReference type="EMBL" id="CP043450">
    <property type="protein sequence ID" value="QEM12898.1"/>
    <property type="molecule type" value="Genomic_DNA"/>
</dbReference>
<dbReference type="GO" id="GO:0003747">
    <property type="term" value="F:translation release factor activity"/>
    <property type="evidence" value="ECO:0007669"/>
    <property type="project" value="InterPro"/>
</dbReference>